<dbReference type="PANTHER" id="PTHR21301:SF11">
    <property type="entry name" value="GIY-YIG DOMAIN-CONTAINING PROTEIN"/>
    <property type="match status" value="1"/>
</dbReference>
<accession>A0A3P6PQ72</accession>
<organism evidence="3 4">
    <name type="scientific">Dibothriocephalus latus</name>
    <name type="common">Fish tapeworm</name>
    <name type="synonym">Diphyllobothrium latum</name>
    <dbReference type="NCBI Taxonomy" id="60516"/>
    <lineage>
        <taxon>Eukaryota</taxon>
        <taxon>Metazoa</taxon>
        <taxon>Spiralia</taxon>
        <taxon>Lophotrochozoa</taxon>
        <taxon>Platyhelminthes</taxon>
        <taxon>Cestoda</taxon>
        <taxon>Eucestoda</taxon>
        <taxon>Diphyllobothriidea</taxon>
        <taxon>Diphyllobothriidae</taxon>
        <taxon>Dibothriocephalus</taxon>
    </lineage>
</organism>
<gene>
    <name evidence="3" type="ORF">DILT_LOCUS1297</name>
</gene>
<feature type="domain" description="Helix-turn-helix" evidence="2">
    <location>
        <begin position="25"/>
        <end position="83"/>
    </location>
</feature>
<dbReference type="InterPro" id="IPR058912">
    <property type="entry name" value="HTH_animal"/>
</dbReference>
<evidence type="ECO:0000259" key="2">
    <source>
        <dbReference type="Pfam" id="PF26215"/>
    </source>
</evidence>
<evidence type="ECO:0000313" key="3">
    <source>
        <dbReference type="EMBL" id="VDK41986.1"/>
    </source>
</evidence>
<proteinExistence type="predicted"/>
<dbReference type="Proteomes" id="UP000281553">
    <property type="component" value="Unassembled WGS sequence"/>
</dbReference>
<reference evidence="3 4" key="1">
    <citation type="submission" date="2018-11" db="EMBL/GenBank/DDBJ databases">
        <authorList>
            <consortium name="Pathogen Informatics"/>
        </authorList>
    </citation>
    <scope>NUCLEOTIDE SEQUENCE [LARGE SCALE GENOMIC DNA]</scope>
</reference>
<dbReference type="PANTHER" id="PTHR21301">
    <property type="entry name" value="REVERSE TRANSCRIPTASE"/>
    <property type="match status" value="1"/>
</dbReference>
<protein>
    <recommendedName>
        <fullName evidence="2">Helix-turn-helix domain-containing protein</fullName>
    </recommendedName>
</protein>
<evidence type="ECO:0000313" key="4">
    <source>
        <dbReference type="Proteomes" id="UP000281553"/>
    </source>
</evidence>
<dbReference type="OrthoDB" id="6143221at2759"/>
<dbReference type="Pfam" id="PF26215">
    <property type="entry name" value="HTH_animal"/>
    <property type="match status" value="1"/>
</dbReference>
<feature type="region of interest" description="Disordered" evidence="1">
    <location>
        <begin position="90"/>
        <end position="113"/>
    </location>
</feature>
<name>A0A3P6PQ72_DIBLA</name>
<dbReference type="EMBL" id="UYRU01008276">
    <property type="protein sequence ID" value="VDK41986.1"/>
    <property type="molecule type" value="Genomic_DNA"/>
</dbReference>
<evidence type="ECO:0000256" key="1">
    <source>
        <dbReference type="SAM" id="MobiDB-lite"/>
    </source>
</evidence>
<sequence length="182" mass="20591">MLVCRKHGGELKTIVYRKVTNISSILNSLSIHPVSHKVSCVRTLYRRVEIHCSEPADKKAEAQYLRKLFTVNGHLCTFIEKCRRGDKHILTPSSKNAGEEPNEENSTGQPEPTRWRAIPYIAGVSEKFARLVSEFGIGVDHRPEATIHRQLMRPKDAVPVNQKSGVIYRTDCGQANYCHPRS</sequence>
<dbReference type="AlphaFoldDB" id="A0A3P6PQ72"/>
<keyword evidence="4" id="KW-1185">Reference proteome</keyword>